<evidence type="ECO:0000256" key="6">
    <source>
        <dbReference type="SAM" id="MobiDB-lite"/>
    </source>
</evidence>
<evidence type="ECO:0000256" key="2">
    <source>
        <dbReference type="ARBA" id="ARBA00022692"/>
    </source>
</evidence>
<dbReference type="GO" id="GO:0017004">
    <property type="term" value="P:cytochrome complex assembly"/>
    <property type="evidence" value="ECO:0007669"/>
    <property type="project" value="UniProtKB-KW"/>
</dbReference>
<evidence type="ECO:0000313" key="9">
    <source>
        <dbReference type="EMBL" id="KAK1358731.1"/>
    </source>
</evidence>
<dbReference type="InterPro" id="IPR023494">
    <property type="entry name" value="Cyt_c_bgen_Ccs1/CcsB/ResB"/>
</dbReference>
<keyword evidence="10" id="KW-1185">Reference proteome</keyword>
<organism evidence="9 10">
    <name type="scientific">Heracleum sosnowskyi</name>
    <dbReference type="NCBI Taxonomy" id="360622"/>
    <lineage>
        <taxon>Eukaryota</taxon>
        <taxon>Viridiplantae</taxon>
        <taxon>Streptophyta</taxon>
        <taxon>Embryophyta</taxon>
        <taxon>Tracheophyta</taxon>
        <taxon>Spermatophyta</taxon>
        <taxon>Magnoliopsida</taxon>
        <taxon>eudicotyledons</taxon>
        <taxon>Gunneridae</taxon>
        <taxon>Pentapetalae</taxon>
        <taxon>asterids</taxon>
        <taxon>campanulids</taxon>
        <taxon>Apiales</taxon>
        <taxon>Apiaceae</taxon>
        <taxon>Apioideae</taxon>
        <taxon>apioid superclade</taxon>
        <taxon>Tordylieae</taxon>
        <taxon>Tordyliinae</taxon>
        <taxon>Heracleum</taxon>
    </lineage>
</organism>
<sequence length="554" mass="60349">METQTLTLNTTHTSLYLSSRPQTHLIKSPFFPYKTTKHGLYNTNNFNHFTLKVTCKLTKASKDSVKTKNLIVGPADKAPLLSEKSSDSSESDSQTKPVKKKTTGKMLLRRYSKKVLSVLSNLSLAIGEMFTIAGLMAIGTFIDQGEAPGYYFQKYPEENPVFGFLTWRWILPLGFDHMFTSPIFLGILVLLGASLMACTSTTQIPIVKVARRWSFVHSPDTIKKQEFSDTLPSASVQDLGVILMGAGYEVFKKGPSLYAFKGLAGRFAPIGVHFALLLIMAGGTLSAAGSFRGSVTVPQGLNFVAGDVLEPSGFLSTPSNAFSTEVHVNKFYMEYYDSGEVSQFYTDLSLYDLEGKEVLRKTIKVNDPLRYGGITIYQTDWSISALQVLKDDEGPFNLAMAPLQMNGGDKKLYGTILPVGSVDSPNVKGISMLARDLQSVVLYDQEGKFAGIRRPSSKLPIEIDGSKIVVLDAIGSSGLNLKTDPGVPVVYAGFGALMLTTCISFLSHSQIWALQDGTSVVVGGKTNRAKAEFPDAINRLLDQVPEIVASSQSK</sequence>
<comment type="subcellular location">
    <subcellularLocation>
        <location evidence="1">Membrane</location>
        <topology evidence="1">Multi-pass membrane protein</topology>
    </subcellularLocation>
</comment>
<evidence type="ECO:0000256" key="4">
    <source>
        <dbReference type="ARBA" id="ARBA00022989"/>
    </source>
</evidence>
<dbReference type="PANTHER" id="PTHR31566:SF0">
    <property type="entry name" value="CYTOCHROME C BIOGENESIS PROTEIN CCS1, CHLOROPLASTIC"/>
    <property type="match status" value="1"/>
</dbReference>
<dbReference type="EMBL" id="JAUIZM010000010">
    <property type="protein sequence ID" value="KAK1358731.1"/>
    <property type="molecule type" value="Genomic_DNA"/>
</dbReference>
<evidence type="ECO:0000256" key="7">
    <source>
        <dbReference type="SAM" id="Phobius"/>
    </source>
</evidence>
<keyword evidence="4 7" id="KW-1133">Transmembrane helix</keyword>
<dbReference type="Proteomes" id="UP001237642">
    <property type="component" value="Unassembled WGS sequence"/>
</dbReference>
<dbReference type="GO" id="GO:0016020">
    <property type="term" value="C:membrane"/>
    <property type="evidence" value="ECO:0007669"/>
    <property type="project" value="UniProtKB-SubCell"/>
</dbReference>
<dbReference type="PANTHER" id="PTHR31566">
    <property type="entry name" value="CYTOCHROME C BIOGENESIS PROTEIN CCS1, CHLOROPLASTIC"/>
    <property type="match status" value="1"/>
</dbReference>
<gene>
    <name evidence="9" type="ORF">POM88_043205</name>
</gene>
<dbReference type="Pfam" id="PF05140">
    <property type="entry name" value="ResB"/>
    <property type="match status" value="2"/>
</dbReference>
<reference evidence="9" key="2">
    <citation type="submission" date="2023-05" db="EMBL/GenBank/DDBJ databases">
        <authorList>
            <person name="Schelkunov M.I."/>
        </authorList>
    </citation>
    <scope>NUCLEOTIDE SEQUENCE</scope>
    <source>
        <strain evidence="9">Hsosn_3</strain>
        <tissue evidence="9">Leaf</tissue>
    </source>
</reference>
<keyword evidence="3" id="KW-0201">Cytochrome c-type biogenesis</keyword>
<feature type="domain" description="ResB-like" evidence="8">
    <location>
        <begin position="438"/>
        <end position="536"/>
    </location>
</feature>
<accession>A0AAD8H1J9</accession>
<protein>
    <submittedName>
        <fullName evidence="9">Cytochrome c biogenesis protein</fullName>
    </submittedName>
</protein>
<keyword evidence="2 7" id="KW-0812">Transmembrane</keyword>
<evidence type="ECO:0000259" key="8">
    <source>
        <dbReference type="Pfam" id="PF05140"/>
    </source>
</evidence>
<feature type="domain" description="ResB-like" evidence="8">
    <location>
        <begin position="123"/>
        <end position="384"/>
    </location>
</feature>
<feature type="region of interest" description="Disordered" evidence="6">
    <location>
        <begin position="79"/>
        <end position="103"/>
    </location>
</feature>
<evidence type="ECO:0000256" key="5">
    <source>
        <dbReference type="ARBA" id="ARBA00023136"/>
    </source>
</evidence>
<feature type="transmembrane region" description="Helical" evidence="7">
    <location>
        <begin position="115"/>
        <end position="142"/>
    </location>
</feature>
<evidence type="ECO:0000256" key="1">
    <source>
        <dbReference type="ARBA" id="ARBA00004141"/>
    </source>
</evidence>
<keyword evidence="5 7" id="KW-0472">Membrane</keyword>
<dbReference type="HAMAP" id="MF_01392">
    <property type="entry name" value="CytC_Ccs1"/>
    <property type="match status" value="1"/>
</dbReference>
<dbReference type="AlphaFoldDB" id="A0AAD8H1J9"/>
<feature type="transmembrane region" description="Helical" evidence="7">
    <location>
        <begin position="179"/>
        <end position="198"/>
    </location>
</feature>
<comment type="caution">
    <text evidence="9">The sequence shown here is derived from an EMBL/GenBank/DDBJ whole genome shotgun (WGS) entry which is preliminary data.</text>
</comment>
<dbReference type="InterPro" id="IPR007816">
    <property type="entry name" value="ResB-like_domain"/>
</dbReference>
<evidence type="ECO:0000313" key="10">
    <source>
        <dbReference type="Proteomes" id="UP001237642"/>
    </source>
</evidence>
<feature type="transmembrane region" description="Helical" evidence="7">
    <location>
        <begin position="270"/>
        <end position="291"/>
    </location>
</feature>
<evidence type="ECO:0000256" key="3">
    <source>
        <dbReference type="ARBA" id="ARBA00022748"/>
    </source>
</evidence>
<reference evidence="9" key="1">
    <citation type="submission" date="2023-02" db="EMBL/GenBank/DDBJ databases">
        <title>Genome of toxic invasive species Heracleum sosnowskyi carries increased number of genes despite the absence of recent whole-genome duplications.</title>
        <authorList>
            <person name="Schelkunov M."/>
            <person name="Shtratnikova V."/>
            <person name="Makarenko M."/>
            <person name="Klepikova A."/>
            <person name="Omelchenko D."/>
            <person name="Novikova G."/>
            <person name="Obukhova E."/>
            <person name="Bogdanov V."/>
            <person name="Penin A."/>
            <person name="Logacheva M."/>
        </authorList>
    </citation>
    <scope>NUCLEOTIDE SEQUENCE</scope>
    <source>
        <strain evidence="9">Hsosn_3</strain>
        <tissue evidence="9">Leaf</tissue>
    </source>
</reference>
<name>A0AAD8H1J9_9APIA</name>
<proteinExistence type="inferred from homology"/>